<dbReference type="InterPro" id="IPR000432">
    <property type="entry name" value="DNA_mismatch_repair_MutS_C"/>
</dbReference>
<evidence type="ECO:0000313" key="15">
    <source>
        <dbReference type="Proteomes" id="UP000002669"/>
    </source>
</evidence>
<reference evidence="15" key="1">
    <citation type="journal article" date="2012" name="MBio">
        <title>Comparative genome analysis of Trichophyton rubrum and related dermatophytes reveals candidate genes involved in infection.</title>
        <authorList>
            <person name="Martinez D.A."/>
            <person name="Oliver B.G."/>
            <person name="Graeser Y."/>
            <person name="Goldberg J.M."/>
            <person name="Li W."/>
            <person name="Martinez-Rossi N.M."/>
            <person name="Monod M."/>
            <person name="Shelest E."/>
            <person name="Barton R.C."/>
            <person name="Birch E."/>
            <person name="Brakhage A.A."/>
            <person name="Chen Z."/>
            <person name="Gurr S.J."/>
            <person name="Heiman D."/>
            <person name="Heitman J."/>
            <person name="Kosti I."/>
            <person name="Rossi A."/>
            <person name="Saif S."/>
            <person name="Samalova M."/>
            <person name="Saunders C.W."/>
            <person name="Shea T."/>
            <person name="Summerbell R.C."/>
            <person name="Xu J."/>
            <person name="Young S."/>
            <person name="Zeng Q."/>
            <person name="Birren B.W."/>
            <person name="Cuomo C.A."/>
            <person name="White T.C."/>
        </authorList>
    </citation>
    <scope>NUCLEOTIDE SEQUENCE [LARGE SCALE GENOMIC DNA]</scope>
    <source>
        <strain evidence="15">ATCC MYA-4604 / CBS 118893</strain>
    </source>
</reference>
<dbReference type="GO" id="GO:0030983">
    <property type="term" value="F:mismatched DNA binding"/>
    <property type="evidence" value="ECO:0007669"/>
    <property type="project" value="InterPro"/>
</dbReference>
<dbReference type="FunCoup" id="E4UTI5">
    <property type="interactions" value="132"/>
</dbReference>
<keyword evidence="9" id="KW-0469">Meiosis</keyword>
<dbReference type="CDD" id="cd03281">
    <property type="entry name" value="ABC_MSH5_euk"/>
    <property type="match status" value="1"/>
</dbReference>
<keyword evidence="8" id="KW-0539">Nucleus</keyword>
<dbReference type="InParanoid" id="E4UTI5"/>
<dbReference type="SUPFAM" id="SSF52540">
    <property type="entry name" value="P-loop containing nucleoside triphosphate hydrolases"/>
    <property type="match status" value="1"/>
</dbReference>
<evidence type="ECO:0000256" key="6">
    <source>
        <dbReference type="ARBA" id="ARBA00022840"/>
    </source>
</evidence>
<evidence type="ECO:0000256" key="2">
    <source>
        <dbReference type="ARBA" id="ARBA00004286"/>
    </source>
</evidence>
<keyword evidence="4" id="KW-0158">Chromosome</keyword>
<dbReference type="PANTHER" id="PTHR11361:SF20">
    <property type="entry name" value="MUTS PROTEIN HOMOLOG 5"/>
    <property type="match status" value="1"/>
</dbReference>
<protein>
    <recommendedName>
        <fullName evidence="10">DNA mismatch repair protein MSH5</fullName>
    </recommendedName>
    <alternativeName>
        <fullName evidence="11">MutS protein homolog 5</fullName>
    </alternativeName>
</protein>
<dbReference type="HOGENOM" id="CLU_002472_8_0_1"/>
<sequence>MARSFTARQRRNPFAKGRGRGYFARRSRGNAASSQNTQCISSRPTYSRATSVATSRNAQNESLPSNALPQSEITAREERLEDDDEEPCKVVMAIDMKDRGMIGCSYYSALEEKLYVMEDIVHGEPDVIDILKLEIEPTVLLISLRADQVLEDPTNAGNASRATSDVDSHLQLPYQLDVRPTQEFGFESAKIKLSSLKLSPEPNTAFRFLIPGTSFSHDGDVTGETIDFTEQQGYLLNISGVIDMENCISVGCAGAILTYLQRKRATISLRYGSLSSAAIGIKSLGMISLQKTMLINKDTLASLQILQSESHPNAFNQGPGKTSSGSKEALSIYGLFHHFARTPQGKRLLKQCFLRPSIDPSTISQRHEFINVFLRPENNSPLNQLIKSLKNIKNLRPVMIHLRKGISTGSAKFRGFKGVVWSSLLDFAFHAIDVNQALQEVTGVQTLDVCSKALLKLDLAQLHQIGSKIHEIVDLSLSIEERRTVVRPGIDQDLDKLKETYSGMDDLLNQVAINIATSLPEGINKEINVVYFPQLGFNIAMPFDDRGRPMYGSNDEDWTQVFNTENRAYFKDSRMREMDEKLGDIYGLICEKEIEIVYQLAQDILTYEHMLVEASDICGEIDSLLALVQGASLHKLVRPRMTDENIISIKGGRHMLHEATVSSFVPNNTFIVGGKGAAENTPDDIPSNAEPVPTRGTTQGPSMLLLTGPNFSGKSVYLSQAAIIVYMAHIGSFVPADSALIGYTDRILTRVSTRETVSKVQSTFANDLQQVSFALSQATHRSLIIIDEFGKGTESSDGAGLACGLFEYVLSLGDRRPKVIAATHFHEIFENGFLKPRPELEFGHMEVQVNSSAQHVEDQIIYLYNFRLGRSSSSFGTNCAAMAGIDPAIISRAQGIERLLHRKEDLVAICARMTAREVGELERAERLARRFLEADFSNTHSGEEEPTNRVRSLLEEMIGSEVDEVSHTIESEENMENSPTPTAHSPSLLSP</sequence>
<evidence type="ECO:0000256" key="11">
    <source>
        <dbReference type="ARBA" id="ARBA00077470"/>
    </source>
</evidence>
<dbReference type="Proteomes" id="UP000002669">
    <property type="component" value="Unassembled WGS sequence"/>
</dbReference>
<evidence type="ECO:0000256" key="10">
    <source>
        <dbReference type="ARBA" id="ARBA00073549"/>
    </source>
</evidence>
<dbReference type="GO" id="GO:0005694">
    <property type="term" value="C:chromosome"/>
    <property type="evidence" value="ECO:0007669"/>
    <property type="project" value="UniProtKB-SubCell"/>
</dbReference>
<dbReference type="STRING" id="535722.E4UTI5"/>
<dbReference type="Gene3D" id="1.10.1420.10">
    <property type="match status" value="1"/>
</dbReference>
<evidence type="ECO:0000256" key="5">
    <source>
        <dbReference type="ARBA" id="ARBA00022741"/>
    </source>
</evidence>
<feature type="compositionally biased region" description="Polar residues" evidence="12">
    <location>
        <begin position="30"/>
        <end position="73"/>
    </location>
</feature>
<dbReference type="InterPro" id="IPR027417">
    <property type="entry name" value="P-loop_NTPase"/>
</dbReference>
<dbReference type="InterPro" id="IPR045076">
    <property type="entry name" value="MutS"/>
</dbReference>
<dbReference type="PROSITE" id="PS00486">
    <property type="entry name" value="DNA_MISMATCH_REPAIR_2"/>
    <property type="match status" value="1"/>
</dbReference>
<evidence type="ECO:0000313" key="14">
    <source>
        <dbReference type="EMBL" id="EFR01530.1"/>
    </source>
</evidence>
<gene>
    <name evidence="14" type="ORF">MGYG_04535</name>
</gene>
<feature type="compositionally biased region" description="Polar residues" evidence="12">
    <location>
        <begin position="976"/>
        <end position="991"/>
    </location>
</feature>
<dbReference type="GeneID" id="10029654"/>
<dbReference type="Pfam" id="PF05192">
    <property type="entry name" value="MutS_III"/>
    <property type="match status" value="1"/>
</dbReference>
<dbReference type="EMBL" id="DS989824">
    <property type="protein sequence ID" value="EFR01530.1"/>
    <property type="molecule type" value="Genomic_DNA"/>
</dbReference>
<evidence type="ECO:0000256" key="4">
    <source>
        <dbReference type="ARBA" id="ARBA00022454"/>
    </source>
</evidence>
<organism evidence="15">
    <name type="scientific">Arthroderma gypseum (strain ATCC MYA-4604 / CBS 118893)</name>
    <name type="common">Microsporum gypseum</name>
    <dbReference type="NCBI Taxonomy" id="535722"/>
    <lineage>
        <taxon>Eukaryota</taxon>
        <taxon>Fungi</taxon>
        <taxon>Dikarya</taxon>
        <taxon>Ascomycota</taxon>
        <taxon>Pezizomycotina</taxon>
        <taxon>Eurotiomycetes</taxon>
        <taxon>Eurotiomycetidae</taxon>
        <taxon>Onygenales</taxon>
        <taxon>Arthrodermataceae</taxon>
        <taxon>Nannizzia</taxon>
    </lineage>
</organism>
<comment type="similarity">
    <text evidence="3">Belongs to the DNA mismatch repair MutS family.</text>
</comment>
<dbReference type="Gene3D" id="3.40.50.300">
    <property type="entry name" value="P-loop containing nucleotide triphosphate hydrolases"/>
    <property type="match status" value="1"/>
</dbReference>
<feature type="region of interest" description="Disordered" evidence="12">
    <location>
        <begin position="1"/>
        <end position="84"/>
    </location>
</feature>
<evidence type="ECO:0000256" key="9">
    <source>
        <dbReference type="ARBA" id="ARBA00023254"/>
    </source>
</evidence>
<dbReference type="FunFam" id="3.40.50.300:FF:001067">
    <property type="entry name" value="DNA mismatch repair protein MSH5"/>
    <property type="match status" value="1"/>
</dbReference>
<evidence type="ECO:0000256" key="3">
    <source>
        <dbReference type="ARBA" id="ARBA00006271"/>
    </source>
</evidence>
<evidence type="ECO:0000256" key="8">
    <source>
        <dbReference type="ARBA" id="ARBA00023242"/>
    </source>
</evidence>
<feature type="compositionally biased region" description="Basic residues" evidence="12">
    <location>
        <begin position="8"/>
        <end position="28"/>
    </location>
</feature>
<evidence type="ECO:0000256" key="1">
    <source>
        <dbReference type="ARBA" id="ARBA00004123"/>
    </source>
</evidence>
<dbReference type="SMART" id="SM00533">
    <property type="entry name" value="MUTSd"/>
    <property type="match status" value="1"/>
</dbReference>
<dbReference type="Pfam" id="PF00488">
    <property type="entry name" value="MutS_V"/>
    <property type="match status" value="1"/>
</dbReference>
<dbReference type="GO" id="GO:0005634">
    <property type="term" value="C:nucleus"/>
    <property type="evidence" value="ECO:0007669"/>
    <property type="project" value="UniProtKB-SubCell"/>
</dbReference>
<dbReference type="eggNOG" id="KOG0221">
    <property type="taxonomic scope" value="Eukaryota"/>
</dbReference>
<evidence type="ECO:0000259" key="13">
    <source>
        <dbReference type="PROSITE" id="PS00486"/>
    </source>
</evidence>
<keyword evidence="7" id="KW-0238">DNA-binding</keyword>
<dbReference type="PANTHER" id="PTHR11361">
    <property type="entry name" value="DNA MISMATCH REPAIR PROTEIN MUTS FAMILY MEMBER"/>
    <property type="match status" value="1"/>
</dbReference>
<dbReference type="RefSeq" id="XP_003174360.1">
    <property type="nucleotide sequence ID" value="XM_003174312.1"/>
</dbReference>
<keyword evidence="15" id="KW-1185">Reference proteome</keyword>
<dbReference type="SUPFAM" id="SSF48334">
    <property type="entry name" value="DNA repair protein MutS, domain III"/>
    <property type="match status" value="1"/>
</dbReference>
<evidence type="ECO:0000256" key="12">
    <source>
        <dbReference type="SAM" id="MobiDB-lite"/>
    </source>
</evidence>
<keyword evidence="6" id="KW-0067">ATP-binding</keyword>
<dbReference type="AlphaFoldDB" id="E4UTI5"/>
<proteinExistence type="inferred from homology"/>
<dbReference type="SMART" id="SM00534">
    <property type="entry name" value="MUTSac"/>
    <property type="match status" value="1"/>
</dbReference>
<accession>E4UTI5</accession>
<dbReference type="InterPro" id="IPR007696">
    <property type="entry name" value="DNA_mismatch_repair_MutS_core"/>
</dbReference>
<comment type="subcellular location">
    <subcellularLocation>
        <location evidence="2">Chromosome</location>
    </subcellularLocation>
    <subcellularLocation>
        <location evidence="1">Nucleus</location>
    </subcellularLocation>
</comment>
<keyword evidence="5" id="KW-0547">Nucleotide-binding</keyword>
<dbReference type="GO" id="GO:0006298">
    <property type="term" value="P:mismatch repair"/>
    <property type="evidence" value="ECO:0007669"/>
    <property type="project" value="InterPro"/>
</dbReference>
<feature type="domain" description="DNA mismatch repair proteins mutS family" evidence="13">
    <location>
        <begin position="782"/>
        <end position="798"/>
    </location>
</feature>
<dbReference type="GO" id="GO:0140664">
    <property type="term" value="F:ATP-dependent DNA damage sensor activity"/>
    <property type="evidence" value="ECO:0007669"/>
    <property type="project" value="InterPro"/>
</dbReference>
<dbReference type="OrthoDB" id="29596at2759"/>
<evidence type="ECO:0000256" key="7">
    <source>
        <dbReference type="ARBA" id="ARBA00023125"/>
    </source>
</evidence>
<dbReference type="GO" id="GO:0051026">
    <property type="term" value="P:chiasma assembly"/>
    <property type="evidence" value="ECO:0007669"/>
    <property type="project" value="TreeGrafter"/>
</dbReference>
<dbReference type="VEuPathDB" id="FungiDB:MGYG_04535"/>
<feature type="region of interest" description="Disordered" evidence="12">
    <location>
        <begin position="964"/>
        <end position="991"/>
    </location>
</feature>
<dbReference type="GO" id="GO:0005524">
    <property type="term" value="F:ATP binding"/>
    <property type="evidence" value="ECO:0007669"/>
    <property type="project" value="UniProtKB-KW"/>
</dbReference>
<name>E4UTI5_ARTGP</name>
<dbReference type="OMA" id="CSVYFMP"/>
<dbReference type="InterPro" id="IPR036187">
    <property type="entry name" value="DNA_mismatch_repair_MutS_sf"/>
</dbReference>